<dbReference type="Pfam" id="PF08315">
    <property type="entry name" value="cwf18"/>
    <property type="match status" value="1"/>
</dbReference>
<dbReference type="InterPro" id="IPR013169">
    <property type="entry name" value="mRNA_splic_Cwf18-like"/>
</dbReference>
<dbReference type="Proteomes" id="UP000270296">
    <property type="component" value="Unassembled WGS sequence"/>
</dbReference>
<evidence type="ECO:0000256" key="1">
    <source>
        <dbReference type="SAM" id="MobiDB-lite"/>
    </source>
</evidence>
<proteinExistence type="predicted"/>
<dbReference type="AlphaFoldDB" id="A0A183IER9"/>
<name>A0A183IER9_9BILA</name>
<evidence type="ECO:0000313" key="2">
    <source>
        <dbReference type="EMBL" id="VDO96587.1"/>
    </source>
</evidence>
<evidence type="ECO:0000313" key="4">
    <source>
        <dbReference type="WBParaSite" id="SBAD_0000221601-mRNA-1"/>
    </source>
</evidence>
<feature type="region of interest" description="Disordered" evidence="1">
    <location>
        <begin position="34"/>
        <end position="62"/>
    </location>
</feature>
<dbReference type="GO" id="GO:0071014">
    <property type="term" value="C:post-mRNA release spliceosomal complex"/>
    <property type="evidence" value="ECO:0007669"/>
    <property type="project" value="TreeGrafter"/>
</dbReference>
<dbReference type="PANTHER" id="PTHR31551">
    <property type="entry name" value="PRE-MRNA-SPLICING FACTOR CWF18"/>
    <property type="match status" value="1"/>
</dbReference>
<accession>A0A183IER9</accession>
<dbReference type="OrthoDB" id="10261348at2759"/>
<reference evidence="4" key="1">
    <citation type="submission" date="2016-06" db="UniProtKB">
        <authorList>
            <consortium name="WormBaseParasite"/>
        </authorList>
    </citation>
    <scope>IDENTIFICATION</scope>
</reference>
<dbReference type="EMBL" id="UZAM01007091">
    <property type="protein sequence ID" value="VDO96587.1"/>
    <property type="molecule type" value="Genomic_DNA"/>
</dbReference>
<gene>
    <name evidence="2" type="ORF">SBAD_LOCUS2113</name>
</gene>
<evidence type="ECO:0000313" key="3">
    <source>
        <dbReference type="Proteomes" id="UP000270296"/>
    </source>
</evidence>
<dbReference type="WBParaSite" id="SBAD_0000221601-mRNA-1">
    <property type="protein sequence ID" value="SBAD_0000221601-mRNA-1"/>
    <property type="gene ID" value="SBAD_0000221601"/>
</dbReference>
<dbReference type="PANTHER" id="PTHR31551:SF1">
    <property type="entry name" value="COILED-COIL DOMAIN-CONTAINING PROTEIN 12"/>
    <property type="match status" value="1"/>
</dbReference>
<reference evidence="2 3" key="2">
    <citation type="submission" date="2018-11" db="EMBL/GenBank/DDBJ databases">
        <authorList>
            <consortium name="Pathogen Informatics"/>
        </authorList>
    </citation>
    <scope>NUCLEOTIDE SEQUENCE [LARGE SCALE GENOMIC DNA]</scope>
</reference>
<sequence length="171" mass="19574">MCDSACRFVVVMAIENRLEQEALRRKERLAKLKEMVTSSSEQPLDETSNEDSTPKLPHFHNYTPTSEVLKENVLPRVESGNVREKVRDQLESAKTGLEVEEIDLTVLAPRKIDWDLKRDIAPKLEKLERRTQRAIVELIREKLASGRHDLLLSAVNADVKATEESHMSDED</sequence>
<organism evidence="4">
    <name type="scientific">Soboliphyme baturini</name>
    <dbReference type="NCBI Taxonomy" id="241478"/>
    <lineage>
        <taxon>Eukaryota</taxon>
        <taxon>Metazoa</taxon>
        <taxon>Ecdysozoa</taxon>
        <taxon>Nematoda</taxon>
        <taxon>Enoplea</taxon>
        <taxon>Dorylaimia</taxon>
        <taxon>Dioctophymatida</taxon>
        <taxon>Dioctophymatoidea</taxon>
        <taxon>Soboliphymatidae</taxon>
        <taxon>Soboliphyme</taxon>
    </lineage>
</organism>
<dbReference type="GO" id="GO:0005684">
    <property type="term" value="C:U2-type spliceosomal complex"/>
    <property type="evidence" value="ECO:0007669"/>
    <property type="project" value="TreeGrafter"/>
</dbReference>
<keyword evidence="3" id="KW-1185">Reference proteome</keyword>
<protein>
    <submittedName>
        <fullName evidence="4">Coiled-coil domain-containing protein 12</fullName>
    </submittedName>
</protein>